<keyword evidence="5 15" id="KW-0808">Transferase</keyword>
<evidence type="ECO:0000256" key="5">
    <source>
        <dbReference type="ARBA" id="ARBA00022679"/>
    </source>
</evidence>
<dbReference type="GO" id="GO:0006281">
    <property type="term" value="P:DNA repair"/>
    <property type="evidence" value="ECO:0007669"/>
    <property type="project" value="UniProtKB-UniRule"/>
</dbReference>
<dbReference type="PANTHER" id="PTHR11076:SF33">
    <property type="entry name" value="DNA POLYMERASE KAPPA"/>
    <property type="match status" value="1"/>
</dbReference>
<dbReference type="Proteomes" id="UP000230706">
    <property type="component" value="Unassembled WGS sequence"/>
</dbReference>
<dbReference type="Gene3D" id="1.10.150.20">
    <property type="entry name" value="5' to 3' exonuclease, C-terminal subdomain"/>
    <property type="match status" value="1"/>
</dbReference>
<dbReference type="Gene3D" id="3.30.1490.100">
    <property type="entry name" value="DNA polymerase, Y-family, little finger domain"/>
    <property type="match status" value="1"/>
</dbReference>
<dbReference type="InterPro" id="IPR022880">
    <property type="entry name" value="DNApol_IV"/>
</dbReference>
<dbReference type="InterPro" id="IPR017961">
    <property type="entry name" value="DNA_pol_Y-fam_little_finger"/>
</dbReference>
<keyword evidence="12 15" id="KW-0238">DNA-binding</keyword>
<comment type="function">
    <text evidence="15">Poorly processive, error-prone DNA polymerase involved in untargeted mutagenesis. Copies undamaged DNA at stalled replication forks, which arise in vivo from mismatched or misaligned primer ends. These misaligned primers can be extended by PolIV. Exhibits no 3'-5' exonuclease (proofreading) activity. May be involved in translesional synthesis, in conjunction with the beta clamp from PolIII.</text>
</comment>
<evidence type="ECO:0000256" key="8">
    <source>
        <dbReference type="ARBA" id="ARBA00022723"/>
    </source>
</evidence>
<dbReference type="HAMAP" id="MF_01113">
    <property type="entry name" value="DNApol_IV"/>
    <property type="match status" value="1"/>
</dbReference>
<keyword evidence="7 15" id="KW-0235">DNA replication</keyword>
<dbReference type="Pfam" id="PF21999">
    <property type="entry name" value="IMS_HHH_1"/>
    <property type="match status" value="1"/>
</dbReference>
<dbReference type="SUPFAM" id="SSF100879">
    <property type="entry name" value="Lesion bypass DNA polymerase (Y-family), little finger domain"/>
    <property type="match status" value="1"/>
</dbReference>
<dbReference type="EC" id="2.7.7.7" evidence="15"/>
<dbReference type="GO" id="GO:0005829">
    <property type="term" value="C:cytosol"/>
    <property type="evidence" value="ECO:0007669"/>
    <property type="project" value="TreeGrafter"/>
</dbReference>
<name>A0A2H0UJB9_9BACT</name>
<evidence type="ECO:0000256" key="13">
    <source>
        <dbReference type="ARBA" id="ARBA00023204"/>
    </source>
</evidence>
<feature type="site" description="Substrate discrimination" evidence="15">
    <location>
        <position position="15"/>
    </location>
</feature>
<dbReference type="Pfam" id="PF11799">
    <property type="entry name" value="IMS_C"/>
    <property type="match status" value="1"/>
</dbReference>
<proteinExistence type="inferred from homology"/>
<evidence type="ECO:0000313" key="17">
    <source>
        <dbReference type="EMBL" id="PIR86497.1"/>
    </source>
</evidence>
<dbReference type="InterPro" id="IPR043502">
    <property type="entry name" value="DNA/RNA_pol_sf"/>
</dbReference>
<dbReference type="GO" id="GO:0000287">
    <property type="term" value="F:magnesium ion binding"/>
    <property type="evidence" value="ECO:0007669"/>
    <property type="project" value="UniProtKB-UniRule"/>
</dbReference>
<keyword evidence="3 15" id="KW-0515">Mutator protein</keyword>
<keyword evidence="13 15" id="KW-0234">DNA repair</keyword>
<evidence type="ECO:0000256" key="9">
    <source>
        <dbReference type="ARBA" id="ARBA00022763"/>
    </source>
</evidence>
<dbReference type="Pfam" id="PF00817">
    <property type="entry name" value="IMS"/>
    <property type="match status" value="1"/>
</dbReference>
<dbReference type="Gene3D" id="3.30.70.270">
    <property type="match status" value="1"/>
</dbReference>
<dbReference type="PANTHER" id="PTHR11076">
    <property type="entry name" value="DNA REPAIR POLYMERASE UMUC / TRANSFERASE FAMILY MEMBER"/>
    <property type="match status" value="1"/>
</dbReference>
<dbReference type="GO" id="GO:0042276">
    <property type="term" value="P:error-prone translesion synthesis"/>
    <property type="evidence" value="ECO:0007669"/>
    <property type="project" value="TreeGrafter"/>
</dbReference>
<keyword evidence="10 15" id="KW-0460">Magnesium</keyword>
<dbReference type="GO" id="GO:0003684">
    <property type="term" value="F:damaged DNA binding"/>
    <property type="evidence" value="ECO:0007669"/>
    <property type="project" value="InterPro"/>
</dbReference>
<comment type="subunit">
    <text evidence="15">Monomer.</text>
</comment>
<evidence type="ECO:0000256" key="3">
    <source>
        <dbReference type="ARBA" id="ARBA00022457"/>
    </source>
</evidence>
<dbReference type="InterPro" id="IPR053848">
    <property type="entry name" value="IMS_HHH_1"/>
</dbReference>
<dbReference type="GO" id="GO:0006261">
    <property type="term" value="P:DNA-templated DNA replication"/>
    <property type="evidence" value="ECO:0007669"/>
    <property type="project" value="UniProtKB-UniRule"/>
</dbReference>
<comment type="cofactor">
    <cofactor evidence="15">
        <name>Mg(2+)</name>
        <dbReference type="ChEBI" id="CHEBI:18420"/>
    </cofactor>
    <text evidence="15">Binds 2 magnesium ions per subunit.</text>
</comment>
<evidence type="ECO:0000256" key="7">
    <source>
        <dbReference type="ARBA" id="ARBA00022705"/>
    </source>
</evidence>
<evidence type="ECO:0000256" key="15">
    <source>
        <dbReference type="HAMAP-Rule" id="MF_01113"/>
    </source>
</evidence>
<reference evidence="18" key="1">
    <citation type="submission" date="2017-09" db="EMBL/GenBank/DDBJ databases">
        <title>Depth-based differentiation of microbial function through sediment-hosted aquifers and enrichment of novel symbionts in the deep terrestrial subsurface.</title>
        <authorList>
            <person name="Probst A.J."/>
            <person name="Ladd B."/>
            <person name="Jarett J.K."/>
            <person name="Geller-Mcgrath D.E."/>
            <person name="Sieber C.M.K."/>
            <person name="Emerson J.B."/>
            <person name="Anantharaman K."/>
            <person name="Thomas B.C."/>
            <person name="Malmstrom R."/>
            <person name="Stieglmeier M."/>
            <person name="Klingl A."/>
            <person name="Woyke T."/>
            <person name="Ryan C.M."/>
            <person name="Banfield J.F."/>
        </authorList>
    </citation>
    <scope>NUCLEOTIDE SEQUENCE [LARGE SCALE GENOMIC DNA]</scope>
</reference>
<sequence>MQKRIIGHIDMDAFFASVEERERPYLKGKPIVVGADPEGGSGRGVVSTASYAARVYGIASATPITKAWRLCQDAKENGNPACVFITGGFGKYGKASKEVFSIIEKNIPVVEKVGIDEGYLDLSFCGSFKKAENFMTKVQKEIKRSTKLSCSIGIGSNKLIAKIASDFKKPNGITTVTEGRTEQFLEPLPLGKLPGIGPSALKKFNALNVTTIKDARALSWTELEDLFGSCGFSLYEKLRGIDRREVRTEKDEAKSIGKHHTFSVDTTDFDEVFSVLRAQSKTILSRMKRNGFRGFRTAVLTIRFSDFLTMTRSSTSKVVLSTQKQLETKAMKLMLPFFEKKGNPRSKKVRLVGLRIEKLEW</sequence>
<dbReference type="InterPro" id="IPR001126">
    <property type="entry name" value="UmuC"/>
</dbReference>
<evidence type="ECO:0000256" key="10">
    <source>
        <dbReference type="ARBA" id="ARBA00022842"/>
    </source>
</evidence>
<dbReference type="InterPro" id="IPR036775">
    <property type="entry name" value="DNA_pol_Y-fam_lit_finger_sf"/>
</dbReference>
<dbReference type="GO" id="GO:0009432">
    <property type="term" value="P:SOS response"/>
    <property type="evidence" value="ECO:0007669"/>
    <property type="project" value="TreeGrafter"/>
</dbReference>
<feature type="binding site" evidence="15">
    <location>
        <position position="116"/>
    </location>
    <ligand>
        <name>Mg(2+)</name>
        <dbReference type="ChEBI" id="CHEBI:18420"/>
    </ligand>
</feature>
<dbReference type="EMBL" id="PFBF01000010">
    <property type="protein sequence ID" value="PIR86497.1"/>
    <property type="molecule type" value="Genomic_DNA"/>
</dbReference>
<feature type="domain" description="UmuC" evidence="16">
    <location>
        <begin position="6"/>
        <end position="197"/>
    </location>
</feature>
<dbReference type="PROSITE" id="PS50173">
    <property type="entry name" value="UMUC"/>
    <property type="match status" value="1"/>
</dbReference>
<dbReference type="InterPro" id="IPR043128">
    <property type="entry name" value="Rev_trsase/Diguanyl_cyclase"/>
</dbReference>
<keyword evidence="11 15" id="KW-0239">DNA-directed DNA polymerase</keyword>
<comment type="caution">
    <text evidence="17">The sequence shown here is derived from an EMBL/GenBank/DDBJ whole genome shotgun (WGS) entry which is preliminary data.</text>
</comment>
<feature type="active site" evidence="15">
    <location>
        <position position="117"/>
    </location>
</feature>
<evidence type="ECO:0000256" key="4">
    <source>
        <dbReference type="ARBA" id="ARBA00022490"/>
    </source>
</evidence>
<dbReference type="CDD" id="cd03586">
    <property type="entry name" value="PolY_Pol_IV_kappa"/>
    <property type="match status" value="1"/>
</dbReference>
<dbReference type="Gene3D" id="3.40.1170.60">
    <property type="match status" value="1"/>
</dbReference>
<evidence type="ECO:0000256" key="2">
    <source>
        <dbReference type="ARBA" id="ARBA00010945"/>
    </source>
</evidence>
<gene>
    <name evidence="15" type="primary">dinB</name>
    <name evidence="17" type="ORF">COU13_00620</name>
</gene>
<keyword evidence="6 15" id="KW-0548">Nucleotidyltransferase</keyword>
<dbReference type="NCBIfam" id="NF002677">
    <property type="entry name" value="PRK02406.1"/>
    <property type="match status" value="1"/>
</dbReference>
<evidence type="ECO:0000259" key="16">
    <source>
        <dbReference type="PROSITE" id="PS50173"/>
    </source>
</evidence>
<dbReference type="SUPFAM" id="SSF56672">
    <property type="entry name" value="DNA/RNA polymerases"/>
    <property type="match status" value="1"/>
</dbReference>
<evidence type="ECO:0000256" key="6">
    <source>
        <dbReference type="ARBA" id="ARBA00022695"/>
    </source>
</evidence>
<dbReference type="AlphaFoldDB" id="A0A2H0UJB9"/>
<comment type="catalytic activity">
    <reaction evidence="14 15">
        <text>DNA(n) + a 2'-deoxyribonucleoside 5'-triphosphate = DNA(n+1) + diphosphate</text>
        <dbReference type="Rhea" id="RHEA:22508"/>
        <dbReference type="Rhea" id="RHEA-COMP:17339"/>
        <dbReference type="Rhea" id="RHEA-COMP:17340"/>
        <dbReference type="ChEBI" id="CHEBI:33019"/>
        <dbReference type="ChEBI" id="CHEBI:61560"/>
        <dbReference type="ChEBI" id="CHEBI:173112"/>
        <dbReference type="EC" id="2.7.7.7"/>
    </reaction>
</comment>
<comment type="subcellular location">
    <subcellularLocation>
        <location evidence="1 15">Cytoplasm</location>
    </subcellularLocation>
</comment>
<keyword evidence="8 15" id="KW-0479">Metal-binding</keyword>
<comment type="similarity">
    <text evidence="2 15">Belongs to the DNA polymerase type-Y family.</text>
</comment>
<accession>A0A2H0UJB9</accession>
<protein>
    <recommendedName>
        <fullName evidence="15">DNA polymerase IV</fullName>
        <shortName evidence="15">Pol IV</shortName>
        <ecNumber evidence="15">2.7.7.7</ecNumber>
    </recommendedName>
</protein>
<keyword evidence="4 15" id="KW-0963">Cytoplasm</keyword>
<evidence type="ECO:0000313" key="18">
    <source>
        <dbReference type="Proteomes" id="UP000230706"/>
    </source>
</evidence>
<evidence type="ECO:0000256" key="14">
    <source>
        <dbReference type="ARBA" id="ARBA00049244"/>
    </source>
</evidence>
<evidence type="ECO:0000256" key="12">
    <source>
        <dbReference type="ARBA" id="ARBA00023125"/>
    </source>
</evidence>
<evidence type="ECO:0000256" key="11">
    <source>
        <dbReference type="ARBA" id="ARBA00022932"/>
    </source>
</evidence>
<feature type="binding site" evidence="15">
    <location>
        <position position="10"/>
    </location>
    <ligand>
        <name>Mg(2+)</name>
        <dbReference type="ChEBI" id="CHEBI:18420"/>
    </ligand>
</feature>
<evidence type="ECO:0000256" key="1">
    <source>
        <dbReference type="ARBA" id="ARBA00004496"/>
    </source>
</evidence>
<keyword evidence="9 15" id="KW-0227">DNA damage</keyword>
<dbReference type="GO" id="GO:0003887">
    <property type="term" value="F:DNA-directed DNA polymerase activity"/>
    <property type="evidence" value="ECO:0007669"/>
    <property type="project" value="UniProtKB-UniRule"/>
</dbReference>
<dbReference type="InterPro" id="IPR050116">
    <property type="entry name" value="DNA_polymerase-Y"/>
</dbReference>
<organism evidence="17 18">
    <name type="scientific">Candidatus Kaiserbacteria bacterium CG10_big_fil_rev_8_21_14_0_10_43_70</name>
    <dbReference type="NCBI Taxonomy" id="1974605"/>
    <lineage>
        <taxon>Bacteria</taxon>
        <taxon>Candidatus Kaiseribacteriota</taxon>
    </lineage>
</organism>